<dbReference type="PANTHER" id="PTHR32305:SF15">
    <property type="entry name" value="PROTEIN RHSA-RELATED"/>
    <property type="match status" value="1"/>
</dbReference>
<dbReference type="Proteomes" id="UP000184105">
    <property type="component" value="Unassembled WGS sequence"/>
</dbReference>
<dbReference type="PANTHER" id="PTHR32305">
    <property type="match status" value="1"/>
</dbReference>
<evidence type="ECO:0000313" key="2">
    <source>
        <dbReference type="Proteomes" id="UP000184105"/>
    </source>
</evidence>
<gene>
    <name evidence="1" type="ORF">SAMN05444364_1385</name>
</gene>
<reference evidence="1 2" key="1">
    <citation type="submission" date="2016-11" db="EMBL/GenBank/DDBJ databases">
        <authorList>
            <person name="Varghese N."/>
            <person name="Submissions S."/>
        </authorList>
    </citation>
    <scope>NUCLEOTIDE SEQUENCE [LARGE SCALE GENOMIC DNA]</scope>
    <source>
        <strain evidence="1 2">DSM 22613</strain>
    </source>
</reference>
<protein>
    <submittedName>
        <fullName evidence="1">RHS repeat-associated core domain-containing protein</fullName>
    </submittedName>
</protein>
<organism evidence="1 2">
    <name type="scientific">Prevotella scopos JCM 17725</name>
    <dbReference type="NCBI Taxonomy" id="1236518"/>
    <lineage>
        <taxon>Bacteria</taxon>
        <taxon>Pseudomonadati</taxon>
        <taxon>Bacteroidota</taxon>
        <taxon>Bacteroidia</taxon>
        <taxon>Bacteroidales</taxon>
        <taxon>Prevotellaceae</taxon>
        <taxon>Prevotella</taxon>
    </lineage>
</organism>
<dbReference type="InterPro" id="IPR050708">
    <property type="entry name" value="T6SS_VgrG/RHS"/>
</dbReference>
<evidence type="ECO:0000313" key="1">
    <source>
        <dbReference type="EMBL" id="SHG11596.1"/>
    </source>
</evidence>
<dbReference type="InterPro" id="IPR022385">
    <property type="entry name" value="Rhs_assc_core"/>
</dbReference>
<dbReference type="NCBIfam" id="TIGR03696">
    <property type="entry name" value="Rhs_assc_core"/>
    <property type="match status" value="1"/>
</dbReference>
<accession>A0AAX2F6S9</accession>
<proteinExistence type="predicted"/>
<dbReference type="RefSeq" id="WP_025839473.1">
    <property type="nucleotide sequence ID" value="NZ_BAKP01000040.1"/>
</dbReference>
<comment type="caution">
    <text evidence="1">The sequence shown here is derived from an EMBL/GenBank/DDBJ whole genome shotgun (WGS) entry which is preliminary data.</text>
</comment>
<sequence length="429" mass="46489">MYAILPSRTFWAASFTLWMRRARKSSMLHTMRGGKQTETLNTIGLHRGYTGHEMLNEFDIINMNGRLYDPVLGRFFSPDNYVQMPDNSQNFNRYSYCLNNPLKYTDPSGDFWNLIIGAAIGGVFNWASHGFQLNAKGLGHLVTEAVAGAVGAGLASGVNVAMAGGNFWTEAAGLAKGISSTGFLAGAASGASAGFAGGFINNAGNSWLDGHSFGKGLLAGLGFGSIGALEGGIAGGLLGGLDALDKGTNFWTGNTSLDLSQGYAASGNFKIGETTITGKYVGTYEGQNVFESSKLGSYKIGKYSGVTIPERGIIVGKGVFTYRGTEGMAMMQHEFGHILEYRIIGPRAYWSVIAPESLFSASLSSCDEHHKYWTETWANYLSKEHFGANWLGKFFPRDYPVQDISLINKWKIYLSTHTHYDPNGLPIYY</sequence>
<dbReference type="Gene3D" id="2.180.10.10">
    <property type="entry name" value="RHS repeat-associated core"/>
    <property type="match status" value="1"/>
</dbReference>
<dbReference type="AlphaFoldDB" id="A0AAX2F6S9"/>
<name>A0AAX2F6S9_9BACT</name>
<dbReference type="EMBL" id="FQWA01000038">
    <property type="protein sequence ID" value="SHG11596.1"/>
    <property type="molecule type" value="Genomic_DNA"/>
</dbReference>
<keyword evidence="2" id="KW-1185">Reference proteome</keyword>